<evidence type="ECO:0000256" key="6">
    <source>
        <dbReference type="ARBA" id="ARBA00023235"/>
    </source>
</evidence>
<sequence length="748" mass="84030">MSVNTNRAIPDLRDGLKPSTRRLLYAMGEMNLTAGRSYDKCAAVVGEVMKNFHPHGDGPIYDTLVGLVQDFAMRYPLVDGQGNFGSIDDDPPGAMRYTECRLMRIADEMLADIHKNTVDFQPNYKESTTEPTVLPARLPNLLVNGTTEATLEDLMVHIPGPDFPTAAEIVGRAGIRDIYANGRGSITVRGKAVIERTKEGRERILITEIPYQVKKNHLLQKMYDLVAGKIITGISDIRDESDHNMRVIVELKRGEIAQVILNQLYKHAQMQTNYSAIMLCLVDGLPKVLSLKEIMSYYLVHRREVVRRRTQYDLDVCERRSHILEGYRIALNNIEDVIDIVQTAESPEDARNLLIENYDLSEKINDEYANLIEQIEELRTILGSEILITNIIKEELLELKAKYAGERRTQIVDAATEFNIEDLIADEEMVVAISHEGYIKRVPITTYRRQHRGGVGVIGMQSKEGDYPEQVFIASAHQYILFFTDRGKCYWLKVFEIPERGRTASGQAIVNLLRLENDEKITAFVPVREFDEERFVFMATERGIVKKCSLAVFSRPNSAGIIAIKLDEGDKLIGAQLTEGDHNILLVTRSGGSIRFNEEEVRKLGRATMGVRGIRLEKDDFVVGMVAAVDEGETVLIVTENGYGKRTLLANYRLQGRAGKGVIAIKTSARNGPVVAMKMVADNDELIIVNSNGMLTRMVVNDIRTIGRNTQGVRLMSLRKEEIVVDVGKIPQNGEEVQNDDESETDES</sequence>
<dbReference type="InterPro" id="IPR013757">
    <property type="entry name" value="Topo_IIA_A_a_sf"/>
</dbReference>
<feature type="active site" description="O-(5'-phospho-DNA)-tyrosine intermediate" evidence="7">
    <location>
        <position position="97"/>
    </location>
</feature>
<dbReference type="Gene3D" id="2.120.10.90">
    <property type="entry name" value="DNA gyrase/topoisomerase IV, subunit A, C-terminal"/>
    <property type="match status" value="1"/>
</dbReference>
<dbReference type="PANTHER" id="PTHR43493">
    <property type="entry name" value="DNA GYRASE/TOPOISOMERASE SUBUNIT A"/>
    <property type="match status" value="1"/>
</dbReference>
<evidence type="ECO:0000313" key="10">
    <source>
        <dbReference type="EMBL" id="CAI8035771.1"/>
    </source>
</evidence>
<evidence type="ECO:0000256" key="2">
    <source>
        <dbReference type="ARBA" id="ARBA00008263"/>
    </source>
</evidence>
<dbReference type="PANTHER" id="PTHR43493:SF5">
    <property type="entry name" value="DNA GYRASE SUBUNIT A, CHLOROPLASTIC_MITOCHONDRIAL"/>
    <property type="match status" value="1"/>
</dbReference>
<dbReference type="Pfam" id="PF00521">
    <property type="entry name" value="DNA_topoisoIV"/>
    <property type="match status" value="2"/>
</dbReference>
<proteinExistence type="inferred from homology"/>
<evidence type="ECO:0000256" key="5">
    <source>
        <dbReference type="ARBA" id="ARBA00023125"/>
    </source>
</evidence>
<evidence type="ECO:0000313" key="11">
    <source>
        <dbReference type="Proteomes" id="UP001174909"/>
    </source>
</evidence>
<dbReference type="GO" id="GO:0003677">
    <property type="term" value="F:DNA binding"/>
    <property type="evidence" value="ECO:0007669"/>
    <property type="project" value="UniProtKB-UniRule"/>
</dbReference>
<keyword evidence="5 7" id="KW-0238">DNA-binding</keyword>
<dbReference type="CDD" id="cd00187">
    <property type="entry name" value="TOP4c"/>
    <property type="match status" value="1"/>
</dbReference>
<dbReference type="GO" id="GO:0009330">
    <property type="term" value="C:DNA topoisomerase type II (double strand cut, ATP-hydrolyzing) complex"/>
    <property type="evidence" value="ECO:0007669"/>
    <property type="project" value="TreeGrafter"/>
</dbReference>
<evidence type="ECO:0000259" key="9">
    <source>
        <dbReference type="PROSITE" id="PS52040"/>
    </source>
</evidence>
<evidence type="ECO:0000256" key="1">
    <source>
        <dbReference type="ARBA" id="ARBA00000185"/>
    </source>
</evidence>
<reference evidence="10" key="1">
    <citation type="submission" date="2023-03" db="EMBL/GenBank/DDBJ databases">
        <authorList>
            <person name="Steffen K."/>
            <person name="Cardenas P."/>
        </authorList>
    </citation>
    <scope>NUCLEOTIDE SEQUENCE</scope>
</reference>
<dbReference type="InterPro" id="IPR013758">
    <property type="entry name" value="Topo_IIA_A/C_ab"/>
</dbReference>
<dbReference type="InterPro" id="IPR013760">
    <property type="entry name" value="Topo_IIA-like_dom_sf"/>
</dbReference>
<organism evidence="10 11">
    <name type="scientific">Geodia barretti</name>
    <name type="common">Barrett's horny sponge</name>
    <dbReference type="NCBI Taxonomy" id="519541"/>
    <lineage>
        <taxon>Eukaryota</taxon>
        <taxon>Metazoa</taxon>
        <taxon>Porifera</taxon>
        <taxon>Demospongiae</taxon>
        <taxon>Heteroscleromorpha</taxon>
        <taxon>Tetractinellida</taxon>
        <taxon>Astrophorina</taxon>
        <taxon>Geodiidae</taxon>
        <taxon>Geodia</taxon>
    </lineage>
</organism>
<dbReference type="InterPro" id="IPR002205">
    <property type="entry name" value="Topo_IIA_dom_A"/>
</dbReference>
<dbReference type="AlphaFoldDB" id="A0AA35X0U7"/>
<feature type="region of interest" description="Disordered" evidence="8">
    <location>
        <begin position="729"/>
        <end position="748"/>
    </location>
</feature>
<dbReference type="Gene3D" id="3.30.1360.40">
    <property type="match status" value="1"/>
</dbReference>
<dbReference type="FunFam" id="3.30.1360.40:FF:000002">
    <property type="entry name" value="DNA gyrase subunit A"/>
    <property type="match status" value="1"/>
</dbReference>
<comment type="similarity">
    <text evidence="2">Belongs to the type II topoisomerase GyrA/ParC subunit family.</text>
</comment>
<dbReference type="GO" id="GO:0006265">
    <property type="term" value="P:DNA topological change"/>
    <property type="evidence" value="ECO:0007669"/>
    <property type="project" value="UniProtKB-UniRule"/>
</dbReference>
<feature type="domain" description="Topo IIA-type catalytic" evidence="9">
    <location>
        <begin position="9"/>
        <end position="423"/>
    </location>
</feature>
<dbReference type="Pfam" id="PF03989">
    <property type="entry name" value="DNA_gyraseA_C"/>
    <property type="match status" value="6"/>
</dbReference>
<evidence type="ECO:0000256" key="8">
    <source>
        <dbReference type="SAM" id="MobiDB-lite"/>
    </source>
</evidence>
<dbReference type="InterPro" id="IPR006691">
    <property type="entry name" value="GyrA/parC_rep"/>
</dbReference>
<keyword evidence="4 7" id="KW-0799">Topoisomerase</keyword>
<comment type="catalytic activity">
    <reaction evidence="1 7">
        <text>ATP-dependent breakage, passage and rejoining of double-stranded DNA.</text>
        <dbReference type="EC" id="5.6.2.2"/>
    </reaction>
</comment>
<accession>A0AA35X0U7</accession>
<dbReference type="Gene3D" id="3.90.199.10">
    <property type="entry name" value="Topoisomerase II, domain 5"/>
    <property type="match status" value="1"/>
</dbReference>
<dbReference type="Proteomes" id="UP001174909">
    <property type="component" value="Unassembled WGS sequence"/>
</dbReference>
<name>A0AA35X0U7_GEOBA</name>
<evidence type="ECO:0000256" key="3">
    <source>
        <dbReference type="ARBA" id="ARBA00012895"/>
    </source>
</evidence>
<dbReference type="SMART" id="SM00434">
    <property type="entry name" value="TOP4c"/>
    <property type="match status" value="1"/>
</dbReference>
<comment type="caution">
    <text evidence="10">The sequence shown here is derived from an EMBL/GenBank/DDBJ whole genome shotgun (WGS) entry which is preliminary data.</text>
</comment>
<gene>
    <name evidence="10" type="ORF">GBAR_LOCUS20059</name>
</gene>
<dbReference type="SUPFAM" id="SSF56719">
    <property type="entry name" value="Type II DNA topoisomerase"/>
    <property type="match status" value="1"/>
</dbReference>
<protein>
    <recommendedName>
        <fullName evidence="3">DNA topoisomerase (ATP-hydrolyzing)</fullName>
        <ecNumber evidence="3">5.6.2.2</ecNumber>
    </recommendedName>
</protein>
<dbReference type="InterPro" id="IPR035516">
    <property type="entry name" value="Gyrase/topoIV_suA_C"/>
</dbReference>
<dbReference type="GO" id="GO:0005524">
    <property type="term" value="F:ATP binding"/>
    <property type="evidence" value="ECO:0007669"/>
    <property type="project" value="InterPro"/>
</dbReference>
<dbReference type="Gene3D" id="1.10.268.10">
    <property type="entry name" value="Topoisomerase, domain 3"/>
    <property type="match status" value="2"/>
</dbReference>
<dbReference type="EMBL" id="CASHTH010002825">
    <property type="protein sequence ID" value="CAI8035771.1"/>
    <property type="molecule type" value="Genomic_DNA"/>
</dbReference>
<keyword evidence="6 7" id="KW-0413">Isomerase</keyword>
<feature type="compositionally biased region" description="Acidic residues" evidence="8">
    <location>
        <begin position="737"/>
        <end position="748"/>
    </location>
</feature>
<dbReference type="GO" id="GO:0003918">
    <property type="term" value="F:DNA topoisomerase type II (double strand cut, ATP-hydrolyzing) activity"/>
    <property type="evidence" value="ECO:0007669"/>
    <property type="project" value="UniProtKB-EC"/>
</dbReference>
<evidence type="ECO:0000256" key="4">
    <source>
        <dbReference type="ARBA" id="ARBA00023029"/>
    </source>
</evidence>
<dbReference type="FunFam" id="2.120.10.90:FF:000005">
    <property type="entry name" value="DNA topoisomerase 4 subunit A"/>
    <property type="match status" value="1"/>
</dbReference>
<keyword evidence="11" id="KW-1185">Reference proteome</keyword>
<dbReference type="EC" id="5.6.2.2" evidence="3"/>
<dbReference type="InterPro" id="IPR050220">
    <property type="entry name" value="Type_II_DNA_Topoisomerases"/>
</dbReference>
<dbReference type="PROSITE" id="PS52040">
    <property type="entry name" value="TOPO_IIA"/>
    <property type="match status" value="1"/>
</dbReference>
<dbReference type="GO" id="GO:0005737">
    <property type="term" value="C:cytoplasm"/>
    <property type="evidence" value="ECO:0007669"/>
    <property type="project" value="TreeGrafter"/>
</dbReference>
<evidence type="ECO:0000256" key="7">
    <source>
        <dbReference type="PROSITE-ProRule" id="PRU01384"/>
    </source>
</evidence>
<dbReference type="SUPFAM" id="SSF101904">
    <property type="entry name" value="GyrA/ParC C-terminal domain-like"/>
    <property type="match status" value="1"/>
</dbReference>